<comment type="caution">
    <text evidence="1">The sequence shown here is derived from an EMBL/GenBank/DDBJ whole genome shotgun (WGS) entry which is preliminary data.</text>
</comment>
<proteinExistence type="predicted"/>
<sequence length="214" mass="24206">MRAPEHDLHEPKAAPTDSCRRGRKLYLQVCGLGRKLYLQVSGQLSTKRQNGQIENRGHKRISWVRKNQNPPEETQHGEQIASIAGSRFHSYFRHSKLSPSAFLTASRSRLTPVLSSRHQTAHEMRVVFPRWRNFIAPDSPGLRSNIKALVPWMSALSDSHWLTQSVSVTVKTNMALTFHQRSGGISLMTRSTPHEPHVLIVTLHKDGRILSAGR</sequence>
<evidence type="ECO:0000313" key="1">
    <source>
        <dbReference type="EMBL" id="TNN57099.1"/>
    </source>
</evidence>
<reference evidence="1 2" key="1">
    <citation type="submission" date="2019-03" db="EMBL/GenBank/DDBJ databases">
        <title>First draft genome of Liparis tanakae, snailfish: a comprehensive survey of snailfish specific genes.</title>
        <authorList>
            <person name="Kim W."/>
            <person name="Song I."/>
            <person name="Jeong J.-H."/>
            <person name="Kim D."/>
            <person name="Kim S."/>
            <person name="Ryu S."/>
            <person name="Song J.Y."/>
            <person name="Lee S.K."/>
        </authorList>
    </citation>
    <scope>NUCLEOTIDE SEQUENCE [LARGE SCALE GENOMIC DNA]</scope>
    <source>
        <tissue evidence="1">Muscle</tissue>
    </source>
</reference>
<evidence type="ECO:0000313" key="2">
    <source>
        <dbReference type="Proteomes" id="UP000314294"/>
    </source>
</evidence>
<accession>A0A4Z2GUI5</accession>
<protein>
    <submittedName>
        <fullName evidence="1">Uncharacterized protein</fullName>
    </submittedName>
</protein>
<name>A0A4Z2GUI5_9TELE</name>
<keyword evidence="2" id="KW-1185">Reference proteome</keyword>
<dbReference type="AlphaFoldDB" id="A0A4Z2GUI5"/>
<organism evidence="1 2">
    <name type="scientific">Liparis tanakae</name>
    <name type="common">Tanaka's snailfish</name>
    <dbReference type="NCBI Taxonomy" id="230148"/>
    <lineage>
        <taxon>Eukaryota</taxon>
        <taxon>Metazoa</taxon>
        <taxon>Chordata</taxon>
        <taxon>Craniata</taxon>
        <taxon>Vertebrata</taxon>
        <taxon>Euteleostomi</taxon>
        <taxon>Actinopterygii</taxon>
        <taxon>Neopterygii</taxon>
        <taxon>Teleostei</taxon>
        <taxon>Neoteleostei</taxon>
        <taxon>Acanthomorphata</taxon>
        <taxon>Eupercaria</taxon>
        <taxon>Perciformes</taxon>
        <taxon>Cottioidei</taxon>
        <taxon>Cottales</taxon>
        <taxon>Liparidae</taxon>
        <taxon>Liparis</taxon>
    </lineage>
</organism>
<dbReference type="Proteomes" id="UP000314294">
    <property type="component" value="Unassembled WGS sequence"/>
</dbReference>
<dbReference type="EMBL" id="SRLO01000413">
    <property type="protein sequence ID" value="TNN57099.1"/>
    <property type="molecule type" value="Genomic_DNA"/>
</dbReference>
<gene>
    <name evidence="1" type="ORF">EYF80_032684</name>
</gene>